<evidence type="ECO:0000313" key="1">
    <source>
        <dbReference type="EMBL" id="CAI9585954.1"/>
    </source>
</evidence>
<dbReference type="EMBL" id="CATNWA010015706">
    <property type="protein sequence ID" value="CAI9585954.1"/>
    <property type="molecule type" value="Genomic_DNA"/>
</dbReference>
<protein>
    <submittedName>
        <fullName evidence="1">Uncharacterized protein</fullName>
    </submittedName>
</protein>
<dbReference type="Proteomes" id="UP001162483">
    <property type="component" value="Unassembled WGS sequence"/>
</dbReference>
<name>A0ABN9EMC6_9NEOB</name>
<keyword evidence="2" id="KW-1185">Reference proteome</keyword>
<reference evidence="1" key="1">
    <citation type="submission" date="2023-05" db="EMBL/GenBank/DDBJ databases">
        <authorList>
            <person name="Stuckert A."/>
        </authorList>
    </citation>
    <scope>NUCLEOTIDE SEQUENCE</scope>
</reference>
<evidence type="ECO:0000313" key="2">
    <source>
        <dbReference type="Proteomes" id="UP001162483"/>
    </source>
</evidence>
<proteinExistence type="predicted"/>
<gene>
    <name evidence="1" type="ORF">SPARVUS_LOCUS10293332</name>
</gene>
<accession>A0ABN9EMC6</accession>
<sequence>RCYLQPWLSISGAQPVITCRHPVIGKYFQRGRELYVNHTVLSLSAPAHCFVWLCIAQSVESTDTAHNVKQHTVNPLIASDVNPFLPSAISTVSVL</sequence>
<feature type="non-terminal residue" evidence="1">
    <location>
        <position position="1"/>
    </location>
</feature>
<organism evidence="1 2">
    <name type="scientific">Staurois parvus</name>
    <dbReference type="NCBI Taxonomy" id="386267"/>
    <lineage>
        <taxon>Eukaryota</taxon>
        <taxon>Metazoa</taxon>
        <taxon>Chordata</taxon>
        <taxon>Craniata</taxon>
        <taxon>Vertebrata</taxon>
        <taxon>Euteleostomi</taxon>
        <taxon>Amphibia</taxon>
        <taxon>Batrachia</taxon>
        <taxon>Anura</taxon>
        <taxon>Neobatrachia</taxon>
        <taxon>Ranoidea</taxon>
        <taxon>Ranidae</taxon>
        <taxon>Staurois</taxon>
    </lineage>
</organism>
<comment type="caution">
    <text evidence="1">The sequence shown here is derived from an EMBL/GenBank/DDBJ whole genome shotgun (WGS) entry which is preliminary data.</text>
</comment>